<reference evidence="3" key="1">
    <citation type="submission" date="2018-02" db="EMBL/GenBank/DDBJ databases">
        <title>Rhizophora mucronata_Transcriptome.</title>
        <authorList>
            <person name="Meera S.P."/>
            <person name="Sreeshan A."/>
            <person name="Augustine A."/>
        </authorList>
    </citation>
    <scope>NUCLEOTIDE SEQUENCE</scope>
    <source>
        <tissue evidence="3">Leaf</tissue>
    </source>
</reference>
<evidence type="ECO:0000256" key="1">
    <source>
        <dbReference type="SAM" id="Phobius"/>
    </source>
</evidence>
<protein>
    <recommendedName>
        <fullName evidence="2">DUF659 domain-containing protein</fullName>
    </recommendedName>
</protein>
<feature type="transmembrane region" description="Helical" evidence="1">
    <location>
        <begin position="20"/>
        <end position="36"/>
    </location>
</feature>
<name>A0A2P2NZ84_RHIMU</name>
<dbReference type="SUPFAM" id="SSF53098">
    <property type="entry name" value="Ribonuclease H-like"/>
    <property type="match status" value="1"/>
</dbReference>
<keyword evidence="1" id="KW-0812">Transmembrane</keyword>
<dbReference type="AlphaFoldDB" id="A0A2P2NZ84"/>
<keyword evidence="1" id="KW-0472">Membrane</keyword>
<feature type="domain" description="DUF659" evidence="2">
    <location>
        <begin position="2"/>
        <end position="127"/>
    </location>
</feature>
<dbReference type="InterPro" id="IPR007021">
    <property type="entry name" value="DUF659"/>
</dbReference>
<organism evidence="3">
    <name type="scientific">Rhizophora mucronata</name>
    <name type="common">Asiatic mangrove</name>
    <dbReference type="NCBI Taxonomy" id="61149"/>
    <lineage>
        <taxon>Eukaryota</taxon>
        <taxon>Viridiplantae</taxon>
        <taxon>Streptophyta</taxon>
        <taxon>Embryophyta</taxon>
        <taxon>Tracheophyta</taxon>
        <taxon>Spermatophyta</taxon>
        <taxon>Magnoliopsida</taxon>
        <taxon>eudicotyledons</taxon>
        <taxon>Gunneridae</taxon>
        <taxon>Pentapetalae</taxon>
        <taxon>rosids</taxon>
        <taxon>fabids</taxon>
        <taxon>Malpighiales</taxon>
        <taxon>Rhizophoraceae</taxon>
        <taxon>Rhizophora</taxon>
    </lineage>
</organism>
<dbReference type="EMBL" id="GGEC01067217">
    <property type="protein sequence ID" value="MBX47701.1"/>
    <property type="molecule type" value="Transcribed_RNA"/>
</dbReference>
<dbReference type="PANTHER" id="PTHR32166">
    <property type="entry name" value="OSJNBA0013A04.12 PROTEIN"/>
    <property type="match status" value="1"/>
</dbReference>
<dbReference type="InterPro" id="IPR012337">
    <property type="entry name" value="RNaseH-like_sf"/>
</dbReference>
<proteinExistence type="predicted"/>
<dbReference type="PANTHER" id="PTHR32166:SF88">
    <property type="entry name" value="HAT TRANSPOSON SUPERFAMILY"/>
    <property type="match status" value="1"/>
</dbReference>
<dbReference type="Pfam" id="PF04937">
    <property type="entry name" value="DUF659"/>
    <property type="match status" value="1"/>
</dbReference>
<accession>A0A2P2NZ84</accession>
<evidence type="ECO:0000259" key="2">
    <source>
        <dbReference type="Pfam" id="PF04937"/>
    </source>
</evidence>
<sequence length="145" mass="17250">MESSRTKWSKTNSTLLVDKWINQNHTILIIFLVYYLKGTIFLKLVYVSKSAKIAQILYKLFREVMLLFGVENVVDNASNYIITVRLLESKFKTLFWSSCAAHCINLIFHYISKMIKVSNIIYYASKISKYIYNYYYPLHLMRKFN</sequence>
<keyword evidence="1" id="KW-1133">Transmembrane helix</keyword>
<evidence type="ECO:0000313" key="3">
    <source>
        <dbReference type="EMBL" id="MBX47701.1"/>
    </source>
</evidence>